<feature type="transmembrane region" description="Helical" evidence="6">
    <location>
        <begin position="388"/>
        <end position="405"/>
    </location>
</feature>
<dbReference type="eggNOG" id="COG1288">
    <property type="taxonomic scope" value="Bacteria"/>
</dbReference>
<evidence type="ECO:0000256" key="5">
    <source>
        <dbReference type="ARBA" id="ARBA00023136"/>
    </source>
</evidence>
<gene>
    <name evidence="7" type="ORF">HMPREF0091_11003</name>
</gene>
<dbReference type="InterPro" id="IPR051679">
    <property type="entry name" value="DASS-Related_Transporters"/>
</dbReference>
<feature type="transmembrane region" description="Helical" evidence="6">
    <location>
        <begin position="60"/>
        <end position="80"/>
    </location>
</feature>
<evidence type="ECO:0000256" key="6">
    <source>
        <dbReference type="SAM" id="Phobius"/>
    </source>
</evidence>
<reference evidence="7 8" key="1">
    <citation type="submission" date="2011-02" db="EMBL/GenBank/DDBJ databases">
        <authorList>
            <person name="Muzny D."/>
            <person name="Qin X."/>
            <person name="Buhay C."/>
            <person name="Dugan-Rocha S."/>
            <person name="Ding Y."/>
            <person name="Chen G."/>
            <person name="Hawes A."/>
            <person name="Holder M."/>
            <person name="Jhangiani S."/>
            <person name="Johnson A."/>
            <person name="Khan Z."/>
            <person name="Li Z."/>
            <person name="Liu W."/>
            <person name="Liu X."/>
            <person name="Perez L."/>
            <person name="Shen H."/>
            <person name="Wang Q."/>
            <person name="Watt J."/>
            <person name="Xi L."/>
            <person name="Xin Y."/>
            <person name="Zhou J."/>
            <person name="Deng J."/>
            <person name="Jiang H."/>
            <person name="Liu Y."/>
            <person name="Qu J."/>
            <person name="Song X.-Z."/>
            <person name="Zhang L."/>
            <person name="Villasana D."/>
            <person name="Johnson A."/>
            <person name="Liu J."/>
            <person name="Liyanage D."/>
            <person name="Lorensuhewa L."/>
            <person name="Robinson T."/>
            <person name="Song A."/>
            <person name="Song B.-B."/>
            <person name="Dinh H."/>
            <person name="Thornton R."/>
            <person name="Coyle M."/>
            <person name="Francisco L."/>
            <person name="Jackson L."/>
            <person name="Javaid M."/>
            <person name="Korchina V."/>
            <person name="Kovar C."/>
            <person name="Mata R."/>
            <person name="Mathew T."/>
            <person name="Ngo R."/>
            <person name="Nguyen L."/>
            <person name="Nguyen N."/>
            <person name="Okwuonu G."/>
            <person name="Ongeri F."/>
            <person name="Pham C."/>
            <person name="Simmons D."/>
            <person name="Wilczek-Boney K."/>
            <person name="Hale W."/>
            <person name="Jakkamsetti A."/>
            <person name="Pham P."/>
            <person name="Ruth R."/>
            <person name="San Lucas F."/>
            <person name="Warren J."/>
            <person name="Zhang J."/>
            <person name="Zhao Z."/>
            <person name="Zhou C."/>
            <person name="Zhu D."/>
            <person name="Lee S."/>
            <person name="Bess C."/>
            <person name="Blankenburg K."/>
            <person name="Forbes L."/>
            <person name="Fu Q."/>
            <person name="Gubbala S."/>
            <person name="Hirani K."/>
            <person name="Jayaseelan J.C."/>
            <person name="Lara F."/>
            <person name="Munidasa M."/>
            <person name="Palculict T."/>
            <person name="Patil S."/>
            <person name="Pu L.-L."/>
            <person name="Saada N."/>
            <person name="Tang L."/>
            <person name="Weissenberger G."/>
            <person name="Zhu Y."/>
            <person name="Hemphill L."/>
            <person name="Shang Y."/>
            <person name="Youmans B."/>
            <person name="Ayvaz T."/>
            <person name="Ross M."/>
            <person name="Santibanez J."/>
            <person name="Aqrawi P."/>
            <person name="Gross S."/>
            <person name="Joshi V."/>
            <person name="Fowler G."/>
            <person name="Nazareth L."/>
            <person name="Reid J."/>
            <person name="Worley K."/>
            <person name="Petrosino J."/>
            <person name="Highlander S."/>
            <person name="Gibbs R."/>
        </authorList>
    </citation>
    <scope>NUCLEOTIDE SEQUENCE [LARGE SCALE GENOMIC DNA]</scope>
    <source>
        <strain evidence="7 8">DSM 15829</strain>
    </source>
</reference>
<comment type="caution">
    <text evidence="7">The sequence shown here is derived from an EMBL/GenBank/DDBJ whole genome shotgun (WGS) entry which is preliminary data.</text>
</comment>
<dbReference type="AlphaFoldDB" id="F1T6A3"/>
<feature type="transmembrane region" description="Helical" evidence="6">
    <location>
        <begin position="100"/>
        <end position="121"/>
    </location>
</feature>
<keyword evidence="4 6" id="KW-1133">Transmembrane helix</keyword>
<dbReference type="InterPro" id="IPR018385">
    <property type="entry name" value="C4_dicarb_anaerob_car-like"/>
</dbReference>
<proteinExistence type="predicted"/>
<feature type="transmembrane region" description="Helical" evidence="6">
    <location>
        <begin position="166"/>
        <end position="184"/>
    </location>
</feature>
<evidence type="ECO:0000256" key="1">
    <source>
        <dbReference type="ARBA" id="ARBA00004651"/>
    </source>
</evidence>
<evidence type="ECO:0000313" key="8">
    <source>
        <dbReference type="Proteomes" id="UP000005947"/>
    </source>
</evidence>
<feature type="transmembrane region" description="Helical" evidence="6">
    <location>
        <begin position="293"/>
        <end position="312"/>
    </location>
</feature>
<keyword evidence="8" id="KW-1185">Reference proteome</keyword>
<keyword evidence="3 6" id="KW-0812">Transmembrane</keyword>
<comment type="subcellular location">
    <subcellularLocation>
        <location evidence="1">Cell membrane</location>
        <topology evidence="1">Multi-pass membrane protein</topology>
    </subcellularLocation>
</comment>
<feature type="transmembrane region" description="Helical" evidence="6">
    <location>
        <begin position="540"/>
        <end position="566"/>
    </location>
</feature>
<feature type="transmembrane region" description="Helical" evidence="6">
    <location>
        <begin position="498"/>
        <end position="520"/>
    </location>
</feature>
<accession>F1T6A3</accession>
<sequence length="567" mass="60524">MIASIKNSSYVLQYSYKEPDVQSLSMLMAKHVMYVCGERSCEMDSTTTQPKKKREMLTSFSIIFILLILVALISVAIAPFVPGITAVTVGDFFMSPVKGFGDALGVCLFVLVIGGFLGIVNKTDALNTGISVLVKNMKGNELKLIPILMALFALGGSTYGMCEETVGFYALLSATMMAAGYDSLTGAMIVLLGAGVGCLGSTVNPFCTGVAASALVDKGITVDQGVIIGLGAVLLVVSYVIAVFFTMQYAKSVKADPSRTLMSLDEVKAADEVYRTEEEEANKDVALTTRQKISLWIFAITFVIMIISFIPWTKLGVNFFECDAASHDEVTQVAPADLTKTFKEKELGELKIEGNANFSVKKEVVDNAGWSSLLTGVPLGQWYFPESTTWFLIMAIVIGVVGGLSEHEIVDSFMRGSGEIISVAMIIAVSRAVSVLMSSTGLADWILNSSSEALSGTSGVIFSVGAYFLYFVLSFLIPSTSGMATVSMPIMGPLAQNLGFNPAVMVMIFASASGVVNLFTPTNGAIMGGLALSRIEYGTWLKFVVRVVVAIVISNLIILSVALMVLR</sequence>
<feature type="transmembrane region" description="Helical" evidence="6">
    <location>
        <begin position="457"/>
        <end position="477"/>
    </location>
</feature>
<evidence type="ECO:0000256" key="2">
    <source>
        <dbReference type="ARBA" id="ARBA00022475"/>
    </source>
</evidence>
<evidence type="ECO:0000256" key="3">
    <source>
        <dbReference type="ARBA" id="ARBA00022692"/>
    </source>
</evidence>
<keyword evidence="5 6" id="KW-0472">Membrane</keyword>
<dbReference type="EMBL" id="ACGK02000002">
    <property type="protein sequence ID" value="EGF23008.1"/>
    <property type="molecule type" value="Genomic_DNA"/>
</dbReference>
<feature type="transmembrane region" description="Helical" evidence="6">
    <location>
        <begin position="142"/>
        <end position="160"/>
    </location>
</feature>
<feature type="transmembrane region" description="Helical" evidence="6">
    <location>
        <begin position="191"/>
        <end position="214"/>
    </location>
</feature>
<dbReference type="Proteomes" id="UP000005947">
    <property type="component" value="Unassembled WGS sequence"/>
</dbReference>
<protein>
    <submittedName>
        <fullName evidence="7">C4-dicarboxylate anaerobic carrier</fullName>
    </submittedName>
</protein>
<dbReference type="PANTHER" id="PTHR43652:SF6">
    <property type="entry name" value="ARGININE REPRESSOR"/>
    <property type="match status" value="1"/>
</dbReference>
<feature type="transmembrane region" description="Helical" evidence="6">
    <location>
        <begin position="417"/>
        <end position="437"/>
    </location>
</feature>
<evidence type="ECO:0000256" key="4">
    <source>
        <dbReference type="ARBA" id="ARBA00022989"/>
    </source>
</evidence>
<dbReference type="PANTHER" id="PTHR43652">
    <property type="entry name" value="BASIC AMINO ACID ANTIPORTER YFCC-RELATED"/>
    <property type="match status" value="1"/>
</dbReference>
<keyword evidence="2" id="KW-1003">Cell membrane</keyword>
<dbReference type="Pfam" id="PF03606">
    <property type="entry name" value="DcuC"/>
    <property type="match status" value="1"/>
</dbReference>
<feature type="transmembrane region" description="Helical" evidence="6">
    <location>
        <begin position="226"/>
        <end position="245"/>
    </location>
</feature>
<organism evidence="7 8">
    <name type="scientific">Fannyhessea vaginae DSM 15829</name>
    <dbReference type="NCBI Taxonomy" id="525256"/>
    <lineage>
        <taxon>Bacteria</taxon>
        <taxon>Bacillati</taxon>
        <taxon>Actinomycetota</taxon>
        <taxon>Coriobacteriia</taxon>
        <taxon>Coriobacteriales</taxon>
        <taxon>Atopobiaceae</taxon>
        <taxon>Fannyhessea</taxon>
    </lineage>
</organism>
<dbReference type="GO" id="GO:0005886">
    <property type="term" value="C:plasma membrane"/>
    <property type="evidence" value="ECO:0007669"/>
    <property type="project" value="UniProtKB-SubCell"/>
</dbReference>
<name>F1T6A3_9ACTN</name>
<evidence type="ECO:0000313" key="7">
    <source>
        <dbReference type="EMBL" id="EGF23008.1"/>
    </source>
</evidence>